<gene>
    <name evidence="6" type="ORF">RM812_41215</name>
</gene>
<dbReference type="SUPFAM" id="SSF47336">
    <property type="entry name" value="ACP-like"/>
    <property type="match status" value="1"/>
</dbReference>
<organism evidence="6 7">
    <name type="scientific">Streptomyces lancefieldiae</name>
    <dbReference type="NCBI Taxonomy" id="3075520"/>
    <lineage>
        <taxon>Bacteria</taxon>
        <taxon>Bacillati</taxon>
        <taxon>Actinomycetota</taxon>
        <taxon>Actinomycetes</taxon>
        <taxon>Kitasatosporales</taxon>
        <taxon>Streptomycetaceae</taxon>
        <taxon>Streptomyces</taxon>
    </lineage>
</organism>
<comment type="caution">
    <text evidence="6">The sequence shown here is derived from an EMBL/GenBank/DDBJ whole genome shotgun (WGS) entry which is preliminary data.</text>
</comment>
<evidence type="ECO:0000256" key="1">
    <source>
        <dbReference type="ARBA" id="ARBA00022450"/>
    </source>
</evidence>
<evidence type="ECO:0000313" key="7">
    <source>
        <dbReference type="Proteomes" id="UP001180724"/>
    </source>
</evidence>
<evidence type="ECO:0000259" key="5">
    <source>
        <dbReference type="PROSITE" id="PS50075"/>
    </source>
</evidence>
<protein>
    <submittedName>
        <fullName evidence="6">Phosphopantetheine-binding protein</fullName>
    </submittedName>
</protein>
<dbReference type="InterPro" id="IPR006162">
    <property type="entry name" value="Ppantetheine_attach_site"/>
</dbReference>
<evidence type="ECO:0000256" key="2">
    <source>
        <dbReference type="ARBA" id="ARBA00022553"/>
    </source>
</evidence>
<dbReference type="InterPro" id="IPR036736">
    <property type="entry name" value="ACP-like_sf"/>
</dbReference>
<dbReference type="Proteomes" id="UP001180724">
    <property type="component" value="Unassembled WGS sequence"/>
</dbReference>
<dbReference type="Pfam" id="PF00550">
    <property type="entry name" value="PP-binding"/>
    <property type="match status" value="1"/>
</dbReference>
<dbReference type="Gene3D" id="3.30.70.3290">
    <property type="match status" value="1"/>
</dbReference>
<sequence length="161" mass="17203">LGSAAQLYVAGGFVDWASLFGTRRRVDLPTYAFERQRYWLSSSHTPASVEAAGTEPPAEADALVLLPDALSTLSGGDAEALVLGHVLQKVAVVLGHSSAEAVDPDQEFKDMGFDSLLSVRLSKSLAASTGLKLRGNLVLRYRSPRRVAEHIRSSMAGCDPH</sequence>
<evidence type="ECO:0000256" key="4">
    <source>
        <dbReference type="ARBA" id="ARBA00023268"/>
    </source>
</evidence>
<evidence type="ECO:0000313" key="6">
    <source>
        <dbReference type="EMBL" id="MDT0616510.1"/>
    </source>
</evidence>
<dbReference type="Gene3D" id="1.10.1200.10">
    <property type="entry name" value="ACP-like"/>
    <property type="match status" value="1"/>
</dbReference>
<feature type="domain" description="Carrier" evidence="5">
    <location>
        <begin position="80"/>
        <end position="155"/>
    </location>
</feature>
<dbReference type="SMART" id="SM00823">
    <property type="entry name" value="PKS_PP"/>
    <property type="match status" value="1"/>
</dbReference>
<accession>A0ABU3B234</accession>
<keyword evidence="7" id="KW-1185">Reference proteome</keyword>
<dbReference type="PANTHER" id="PTHR43775:SF51">
    <property type="entry name" value="INACTIVE PHENOLPHTHIOCEROL SYNTHESIS POLYKETIDE SYNTHASE TYPE I PKS1-RELATED"/>
    <property type="match status" value="1"/>
</dbReference>
<name>A0ABU3B234_9ACTN</name>
<dbReference type="PANTHER" id="PTHR43775">
    <property type="entry name" value="FATTY ACID SYNTHASE"/>
    <property type="match status" value="1"/>
</dbReference>
<dbReference type="EMBL" id="JAVRFH010000166">
    <property type="protein sequence ID" value="MDT0616510.1"/>
    <property type="molecule type" value="Genomic_DNA"/>
</dbReference>
<dbReference type="InterPro" id="IPR050091">
    <property type="entry name" value="PKS_NRPS_Biosynth_Enz"/>
</dbReference>
<dbReference type="RefSeq" id="WP_311586016.1">
    <property type="nucleotide sequence ID" value="NZ_JAVRFH010000166.1"/>
</dbReference>
<dbReference type="InterPro" id="IPR020806">
    <property type="entry name" value="PKS_PP-bd"/>
</dbReference>
<evidence type="ECO:0000256" key="3">
    <source>
        <dbReference type="ARBA" id="ARBA00022679"/>
    </source>
</evidence>
<dbReference type="InterPro" id="IPR009081">
    <property type="entry name" value="PP-bd_ACP"/>
</dbReference>
<keyword evidence="4" id="KW-0511">Multifunctional enzyme</keyword>
<keyword evidence="3" id="KW-0808">Transferase</keyword>
<dbReference type="PROSITE" id="PS00012">
    <property type="entry name" value="PHOSPHOPANTETHEINE"/>
    <property type="match status" value="1"/>
</dbReference>
<proteinExistence type="predicted"/>
<keyword evidence="2" id="KW-0597">Phosphoprotein</keyword>
<reference evidence="6" key="1">
    <citation type="submission" date="2024-05" db="EMBL/GenBank/DDBJ databases">
        <title>30 novel species of actinomycetes from the DSMZ collection.</title>
        <authorList>
            <person name="Nouioui I."/>
        </authorList>
    </citation>
    <scope>NUCLEOTIDE SEQUENCE</scope>
    <source>
        <strain evidence="6">DSM 40712</strain>
    </source>
</reference>
<dbReference type="PROSITE" id="PS50075">
    <property type="entry name" value="CARRIER"/>
    <property type="match status" value="1"/>
</dbReference>
<keyword evidence="1" id="KW-0596">Phosphopantetheine</keyword>
<feature type="non-terminal residue" evidence="6">
    <location>
        <position position="1"/>
    </location>
</feature>